<organism evidence="2 3">
    <name type="scientific">Aeromicrobium fastidiosum</name>
    <dbReference type="NCBI Taxonomy" id="52699"/>
    <lineage>
        <taxon>Bacteria</taxon>
        <taxon>Bacillati</taxon>
        <taxon>Actinomycetota</taxon>
        <taxon>Actinomycetes</taxon>
        <taxon>Propionibacteriales</taxon>
        <taxon>Nocardioidaceae</taxon>
        <taxon>Aeromicrobium</taxon>
    </lineage>
</organism>
<name>A0A641AQU1_9ACTN</name>
<accession>A0A641AQU1</accession>
<protein>
    <recommendedName>
        <fullName evidence="4">GerMN domain-containing protein</fullName>
    </recommendedName>
</protein>
<evidence type="ECO:0000313" key="3">
    <source>
        <dbReference type="Proteomes" id="UP001515100"/>
    </source>
</evidence>
<keyword evidence="3" id="KW-1185">Reference proteome</keyword>
<dbReference type="AlphaFoldDB" id="A0A641AQU1"/>
<evidence type="ECO:0000256" key="1">
    <source>
        <dbReference type="SAM" id="SignalP"/>
    </source>
</evidence>
<evidence type="ECO:0000313" key="2">
    <source>
        <dbReference type="EMBL" id="KAA1380315.1"/>
    </source>
</evidence>
<dbReference type="PROSITE" id="PS51257">
    <property type="entry name" value="PROKAR_LIPOPROTEIN"/>
    <property type="match status" value="1"/>
</dbReference>
<feature type="signal peptide" evidence="1">
    <location>
        <begin position="1"/>
        <end position="33"/>
    </location>
</feature>
<dbReference type="RefSeq" id="WP_129180659.1">
    <property type="nucleotide sequence ID" value="NZ_JAGIOG010000001.1"/>
</dbReference>
<gene>
    <name evidence="2" type="ORF">ESP62_003730</name>
</gene>
<proteinExistence type="predicted"/>
<sequence length="293" mass="30763">MRLHHHQFRHRPLGTAVVIALLTLVGACTGGSAGDEEPPSVQELADGELAGGQAVDRIEVSESPTEGTVDVAVVMDAGATAAQAGEVADDARAFAERHRKRAASRWTSQLYVGEPGSSSVQVEIYPTVDESAGQDVADAFALASLPGVTSASFAGGTPYIEVGEVADVVALVPRLRASPAWDEGGNVHAGDDRLRIMDEPRRVTTAQLEAIARASDRYPDGSFAVEAAASGERYPEVFVNHVTSEQATEITRTFTDTSLASDNTEGYELDFTMRAESASDPAATVDSAGTFGR</sequence>
<evidence type="ECO:0008006" key="4">
    <source>
        <dbReference type="Google" id="ProtNLM"/>
    </source>
</evidence>
<dbReference type="Proteomes" id="UP001515100">
    <property type="component" value="Unassembled WGS sequence"/>
</dbReference>
<dbReference type="EMBL" id="SDPP02000001">
    <property type="protein sequence ID" value="KAA1380315.1"/>
    <property type="molecule type" value="Genomic_DNA"/>
</dbReference>
<comment type="caution">
    <text evidence="2">The sequence shown here is derived from an EMBL/GenBank/DDBJ whole genome shotgun (WGS) entry which is preliminary data.</text>
</comment>
<keyword evidence="1" id="KW-0732">Signal</keyword>
<feature type="chain" id="PRO_5025063052" description="GerMN domain-containing protein" evidence="1">
    <location>
        <begin position="34"/>
        <end position="293"/>
    </location>
</feature>
<reference evidence="2" key="1">
    <citation type="submission" date="2019-09" db="EMBL/GenBank/DDBJ databases">
        <authorList>
            <person name="Li J."/>
        </authorList>
    </citation>
    <scope>NUCLEOTIDE SEQUENCE [LARGE SCALE GENOMIC DNA]</scope>
    <source>
        <strain evidence="2">NRBC 14897</strain>
    </source>
</reference>